<organism evidence="4 5">
    <name type="scientific">Agathobacter rectalis</name>
    <dbReference type="NCBI Taxonomy" id="39491"/>
    <lineage>
        <taxon>Bacteria</taxon>
        <taxon>Bacillati</taxon>
        <taxon>Bacillota</taxon>
        <taxon>Clostridia</taxon>
        <taxon>Lachnospirales</taxon>
        <taxon>Lachnospiraceae</taxon>
        <taxon>Agathobacter</taxon>
    </lineage>
</organism>
<reference evidence="4 5" key="1">
    <citation type="submission" date="2018-08" db="EMBL/GenBank/DDBJ databases">
        <title>A genome reference for cultivated species of the human gut microbiota.</title>
        <authorList>
            <person name="Zou Y."/>
            <person name="Xue W."/>
            <person name="Luo G."/>
        </authorList>
    </citation>
    <scope>NUCLEOTIDE SEQUENCE [LARGE SCALE GENOMIC DNA]</scope>
    <source>
        <strain evidence="4 5">AM30-13AC</strain>
    </source>
</reference>
<feature type="domain" description="Mannosyl-glycoprotein endo-beta-N-acetylglucosamidase-like" evidence="2">
    <location>
        <begin position="2"/>
        <end position="157"/>
    </location>
</feature>
<dbReference type="PRINTS" id="PR01002">
    <property type="entry name" value="FLGFLGJ"/>
</dbReference>
<comment type="caution">
    <text evidence="4">The sequence shown here is derived from an EMBL/GenBank/DDBJ whole genome shotgun (WGS) entry which is preliminary data.</text>
</comment>
<dbReference type="AlphaFoldDB" id="A0A414HZQ4"/>
<sequence length="324" mass="34799">MNKQEFLQLIVPLAQAEAKRRKDAGTGFVLPSVCIGQAALETGWGGSSLMTKANAFFGIKATTSWGGKVFSSKTQECYDNVNYTTITAAFRAYDTPADSVKDYYDLITGSARYAAAVNATDARTAITAIKEGGYATSPTYIANVMAVIDSNNLTQYDNVVTGNAEPQPAAGKSAEELADEIINGVWGNNPERRENITAKYGAAAYEAAQAIVNQRTGATEPAKPSKSTEELAQEIINGVWGSNPERRENITAQYGEAAYEAAQARVNEIMGADSTIKSKTAEELADEIIRGEWGSNPERRENITAKYGADAYRAAQAIVNERMG</sequence>
<dbReference type="InterPro" id="IPR002901">
    <property type="entry name" value="MGlyc_endo_b_GlcNAc-like_dom"/>
</dbReference>
<dbReference type="Gene3D" id="1.10.530.10">
    <property type="match status" value="1"/>
</dbReference>
<dbReference type="InterPro" id="IPR013168">
    <property type="entry name" value="Cpl_7_lyso_C"/>
</dbReference>
<dbReference type="Gene3D" id="4.10.80.30">
    <property type="entry name" value="DNA polymerase, domain 6"/>
    <property type="match status" value="1"/>
</dbReference>
<dbReference type="SMART" id="SM00047">
    <property type="entry name" value="LYZ2"/>
    <property type="match status" value="1"/>
</dbReference>
<dbReference type="Pfam" id="PF08230">
    <property type="entry name" value="CW_7"/>
    <property type="match status" value="3"/>
</dbReference>
<dbReference type="Pfam" id="PF01832">
    <property type="entry name" value="Glucosaminidase"/>
    <property type="match status" value="1"/>
</dbReference>
<evidence type="ECO:0000313" key="5">
    <source>
        <dbReference type="Proteomes" id="UP000284835"/>
    </source>
</evidence>
<feature type="domain" description="Cpl-7 lysozyme C-terminal" evidence="3">
    <location>
        <begin position="281"/>
        <end position="324"/>
    </location>
</feature>
<dbReference type="EMBL" id="QSJS01000005">
    <property type="protein sequence ID" value="RHD96024.1"/>
    <property type="molecule type" value="Genomic_DNA"/>
</dbReference>
<evidence type="ECO:0000259" key="3">
    <source>
        <dbReference type="SMART" id="SM01095"/>
    </source>
</evidence>
<dbReference type="Proteomes" id="UP000284835">
    <property type="component" value="Unassembled WGS sequence"/>
</dbReference>
<dbReference type="SMART" id="SM01095">
    <property type="entry name" value="Cpl-7"/>
    <property type="match status" value="3"/>
</dbReference>
<dbReference type="InterPro" id="IPR051056">
    <property type="entry name" value="Glycosyl_Hydrolase_73"/>
</dbReference>
<feature type="domain" description="Cpl-7 lysozyme C-terminal" evidence="3">
    <location>
        <begin position="174"/>
        <end position="217"/>
    </location>
</feature>
<evidence type="ECO:0008006" key="6">
    <source>
        <dbReference type="Google" id="ProtNLM"/>
    </source>
</evidence>
<protein>
    <recommendedName>
        <fullName evidence="6">Mannosyl-glycoprotein endo-beta-N-acetylglucosamidase-like domain-containing protein</fullName>
    </recommendedName>
</protein>
<accession>A0A414HZQ4</accession>
<evidence type="ECO:0000256" key="1">
    <source>
        <dbReference type="ARBA" id="ARBA00022801"/>
    </source>
</evidence>
<gene>
    <name evidence="4" type="ORF">DW775_05165</name>
</gene>
<keyword evidence="1" id="KW-0378">Hydrolase</keyword>
<dbReference type="PANTHER" id="PTHR33308:SF9">
    <property type="entry name" value="PEPTIDOGLYCAN HYDROLASE FLGJ"/>
    <property type="match status" value="1"/>
</dbReference>
<proteinExistence type="predicted"/>
<evidence type="ECO:0000259" key="2">
    <source>
        <dbReference type="SMART" id="SM00047"/>
    </source>
</evidence>
<dbReference type="GO" id="GO:0004040">
    <property type="term" value="F:amidase activity"/>
    <property type="evidence" value="ECO:0007669"/>
    <property type="project" value="InterPro"/>
</dbReference>
<name>A0A414HZQ4_9FIRM</name>
<evidence type="ECO:0000313" key="4">
    <source>
        <dbReference type="EMBL" id="RHD96024.1"/>
    </source>
</evidence>
<feature type="domain" description="Cpl-7 lysozyme C-terminal" evidence="3">
    <location>
        <begin position="228"/>
        <end position="271"/>
    </location>
</feature>
<dbReference type="RefSeq" id="WP_118083681.1">
    <property type="nucleotide sequence ID" value="NZ_QSJS01000005.1"/>
</dbReference>
<dbReference type="PANTHER" id="PTHR33308">
    <property type="entry name" value="PEPTIDOGLYCAN HYDROLASE FLGJ"/>
    <property type="match status" value="1"/>
</dbReference>